<dbReference type="InterPro" id="IPR024932">
    <property type="entry name" value="ApbE"/>
</dbReference>
<evidence type="ECO:0000256" key="12">
    <source>
        <dbReference type="RuleBase" id="RU363002"/>
    </source>
</evidence>
<dbReference type="PANTHER" id="PTHR30040:SF2">
    <property type="entry name" value="FAD:PROTEIN FMN TRANSFERASE"/>
    <property type="match status" value="1"/>
</dbReference>
<keyword evidence="12" id="KW-0997">Cell inner membrane</keyword>
<comment type="caution">
    <text evidence="13">The sequence shown here is derived from an EMBL/GenBank/DDBJ whole genome shotgun (WGS) entry which is preliminary data.</text>
</comment>
<evidence type="ECO:0000313" key="14">
    <source>
        <dbReference type="Proteomes" id="UP000194903"/>
    </source>
</evidence>
<keyword evidence="4 10" id="KW-0808">Transferase</keyword>
<feature type="signal peptide" evidence="12">
    <location>
        <begin position="1"/>
        <end position="23"/>
    </location>
</feature>
<evidence type="ECO:0000256" key="6">
    <source>
        <dbReference type="ARBA" id="ARBA00022827"/>
    </source>
</evidence>
<feature type="binding site" evidence="11">
    <location>
        <position position="181"/>
    </location>
    <ligand>
        <name>Mg(2+)</name>
        <dbReference type="ChEBI" id="CHEBI:18420"/>
    </ligand>
</feature>
<dbReference type="PANTHER" id="PTHR30040">
    <property type="entry name" value="THIAMINE BIOSYNTHESIS LIPOPROTEIN APBE"/>
    <property type="match status" value="1"/>
</dbReference>
<proteinExistence type="inferred from homology"/>
<evidence type="ECO:0000256" key="7">
    <source>
        <dbReference type="ARBA" id="ARBA00022842"/>
    </source>
</evidence>
<comment type="subcellular location">
    <subcellularLocation>
        <location evidence="12">Cell inner membrane</location>
        <topology evidence="12">Lipid-anchor</topology>
        <orientation evidence="12">Periplasmic side</orientation>
    </subcellularLocation>
</comment>
<dbReference type="Pfam" id="PF02424">
    <property type="entry name" value="ApbE"/>
    <property type="match status" value="1"/>
</dbReference>
<protein>
    <recommendedName>
        <fullName evidence="2 10">FAD:protein FMN transferase</fullName>
        <ecNumber evidence="1 10">2.7.1.180</ecNumber>
    </recommendedName>
    <alternativeName>
        <fullName evidence="8 10">Flavin transferase</fullName>
    </alternativeName>
</protein>
<sequence length="352" mass="37225">MRKDWIAGALTVCLLLTGCGTGAENTAEAAGSSVQTNTEEPVSREIFAMDTYMIITAYGENGQEAVDAAEQEIDRLDALLSTGSADSEISRLNAAGTAQLSEDSAELVSRALEINRGTGGAFDITVYPLMQAWGFTDEAYQVPSDSTIAALLEHTGSDQLDWDDDSNTLTLGDGQAVDLGGIAKGYTSGRIMELFDEYGVQSGLVSLGGNMHVHGTKPDGDKWRVGVQDPENSENIVGVLEVTDCAVITSGGYERYFEQNGTTYHHIIDPSTGKPADSGLSSVTIVSADGTLADGLSTALFVMGADKAAEYWRQHADEFDAVLIADDGSISVTEGIADAFSSDQSFEIISRK</sequence>
<evidence type="ECO:0000313" key="13">
    <source>
        <dbReference type="EMBL" id="OUM20243.1"/>
    </source>
</evidence>
<dbReference type="InterPro" id="IPR003374">
    <property type="entry name" value="ApbE-like_sf"/>
</dbReference>
<evidence type="ECO:0000256" key="11">
    <source>
        <dbReference type="PIRSR" id="PIRSR006268-2"/>
    </source>
</evidence>
<comment type="similarity">
    <text evidence="10 12">Belongs to the ApbE family.</text>
</comment>
<reference evidence="13 14" key="1">
    <citation type="submission" date="2017-05" db="EMBL/GenBank/DDBJ databases">
        <title>Butyricicoccus porcorum sp. nov. a butyrate-producing bacterium from the swine intestinal tract.</title>
        <authorList>
            <person name="Trachsel J."/>
            <person name="Humphrey S."/>
            <person name="Allen H.K."/>
        </authorList>
    </citation>
    <scope>NUCLEOTIDE SEQUENCE [LARGE SCALE GENOMIC DNA]</scope>
    <source>
        <strain evidence="13">BB10</strain>
    </source>
</reference>
<keyword evidence="12" id="KW-0732">Signal</keyword>
<keyword evidence="3 10" id="KW-0285">Flavoprotein</keyword>
<dbReference type="AlphaFoldDB" id="A0A252F357"/>
<dbReference type="GO" id="GO:0016740">
    <property type="term" value="F:transferase activity"/>
    <property type="evidence" value="ECO:0007669"/>
    <property type="project" value="UniProtKB-UniRule"/>
</dbReference>
<dbReference type="SUPFAM" id="SSF143631">
    <property type="entry name" value="ApbE-like"/>
    <property type="match status" value="1"/>
</dbReference>
<evidence type="ECO:0000256" key="8">
    <source>
        <dbReference type="ARBA" id="ARBA00031306"/>
    </source>
</evidence>
<keyword evidence="14" id="KW-1185">Reference proteome</keyword>
<feature type="binding site" evidence="11">
    <location>
        <position position="298"/>
    </location>
    <ligand>
        <name>Mg(2+)</name>
        <dbReference type="ChEBI" id="CHEBI:18420"/>
    </ligand>
</feature>
<evidence type="ECO:0000256" key="4">
    <source>
        <dbReference type="ARBA" id="ARBA00022679"/>
    </source>
</evidence>
<dbReference type="GO" id="GO:0046872">
    <property type="term" value="F:metal ion binding"/>
    <property type="evidence" value="ECO:0007669"/>
    <property type="project" value="UniProtKB-UniRule"/>
</dbReference>
<evidence type="ECO:0000256" key="1">
    <source>
        <dbReference type="ARBA" id="ARBA00011955"/>
    </source>
</evidence>
<comment type="function">
    <text evidence="12">Flavin transferase that catalyzes the transfer of the FMN moiety of FAD and its covalent binding to the hydroxyl group of a threonine residue in a target flavoprotein.</text>
</comment>
<dbReference type="PROSITE" id="PS51257">
    <property type="entry name" value="PROKAR_LIPOPROTEIN"/>
    <property type="match status" value="1"/>
</dbReference>
<feature type="binding site" evidence="11">
    <location>
        <position position="294"/>
    </location>
    <ligand>
        <name>Mg(2+)</name>
        <dbReference type="ChEBI" id="CHEBI:18420"/>
    </ligand>
</feature>
<dbReference type="OrthoDB" id="9778595at2"/>
<dbReference type="Proteomes" id="UP000194903">
    <property type="component" value="Unassembled WGS sequence"/>
</dbReference>
<keyword evidence="12" id="KW-0449">Lipoprotein</keyword>
<feature type="chain" id="PRO_5039746567" description="FAD:protein FMN transferase" evidence="12">
    <location>
        <begin position="24"/>
        <end position="352"/>
    </location>
</feature>
<name>A0A252F357_9FIRM</name>
<keyword evidence="5 10" id="KW-0479">Metal-binding</keyword>
<dbReference type="PIRSF" id="PIRSF006268">
    <property type="entry name" value="ApbE"/>
    <property type="match status" value="1"/>
</dbReference>
<keyword evidence="7 10" id="KW-0460">Magnesium</keyword>
<keyword evidence="6 10" id="KW-0274">FAD</keyword>
<organism evidence="13 14">
    <name type="scientific">Butyricicoccus porcorum</name>
    <dbReference type="NCBI Taxonomy" id="1945634"/>
    <lineage>
        <taxon>Bacteria</taxon>
        <taxon>Bacillati</taxon>
        <taxon>Bacillota</taxon>
        <taxon>Clostridia</taxon>
        <taxon>Eubacteriales</taxon>
        <taxon>Butyricicoccaceae</taxon>
        <taxon>Butyricicoccus</taxon>
    </lineage>
</organism>
<keyword evidence="12" id="KW-0472">Membrane</keyword>
<evidence type="ECO:0000256" key="10">
    <source>
        <dbReference type="PIRNR" id="PIRNR006268"/>
    </source>
</evidence>
<gene>
    <name evidence="13" type="ORF">CBW42_09355</name>
</gene>
<dbReference type="EMBL" id="NHOC01000007">
    <property type="protein sequence ID" value="OUM20243.1"/>
    <property type="molecule type" value="Genomic_DNA"/>
</dbReference>
<dbReference type="EC" id="2.7.1.180" evidence="1 10"/>
<dbReference type="Gene3D" id="3.10.520.10">
    <property type="entry name" value="ApbE-like domains"/>
    <property type="match status" value="1"/>
</dbReference>
<accession>A0A252F357</accession>
<comment type="cofactor">
    <cofactor evidence="11">
        <name>Mg(2+)</name>
        <dbReference type="ChEBI" id="CHEBI:18420"/>
    </cofactor>
    <cofactor evidence="11">
        <name>Mn(2+)</name>
        <dbReference type="ChEBI" id="CHEBI:29035"/>
    </cofactor>
    <text evidence="11">Magnesium. Can also use manganese.</text>
</comment>
<dbReference type="RefSeq" id="WP_087020436.1">
    <property type="nucleotide sequence ID" value="NZ_NHOC01000007.1"/>
</dbReference>
<comment type="catalytic activity">
    <reaction evidence="9 10 12">
        <text>L-threonyl-[protein] + FAD = FMN-L-threonyl-[protein] + AMP + H(+)</text>
        <dbReference type="Rhea" id="RHEA:36847"/>
        <dbReference type="Rhea" id="RHEA-COMP:11060"/>
        <dbReference type="Rhea" id="RHEA-COMP:11061"/>
        <dbReference type="ChEBI" id="CHEBI:15378"/>
        <dbReference type="ChEBI" id="CHEBI:30013"/>
        <dbReference type="ChEBI" id="CHEBI:57692"/>
        <dbReference type="ChEBI" id="CHEBI:74257"/>
        <dbReference type="ChEBI" id="CHEBI:456215"/>
        <dbReference type="EC" id="2.7.1.180"/>
    </reaction>
</comment>
<evidence type="ECO:0000256" key="9">
    <source>
        <dbReference type="ARBA" id="ARBA00048540"/>
    </source>
</evidence>
<evidence type="ECO:0000256" key="2">
    <source>
        <dbReference type="ARBA" id="ARBA00016337"/>
    </source>
</evidence>
<dbReference type="GO" id="GO:0005886">
    <property type="term" value="C:plasma membrane"/>
    <property type="evidence" value="ECO:0007669"/>
    <property type="project" value="UniProtKB-SubCell"/>
</dbReference>
<keyword evidence="12" id="KW-1003">Cell membrane</keyword>
<evidence type="ECO:0000256" key="5">
    <source>
        <dbReference type="ARBA" id="ARBA00022723"/>
    </source>
</evidence>
<evidence type="ECO:0000256" key="3">
    <source>
        <dbReference type="ARBA" id="ARBA00022630"/>
    </source>
</evidence>